<organism evidence="2 3">
    <name type="scientific">Candidatus Enterovibrio altilux</name>
    <dbReference type="NCBI Taxonomy" id="1927128"/>
    <lineage>
        <taxon>Bacteria</taxon>
        <taxon>Pseudomonadati</taxon>
        <taxon>Pseudomonadota</taxon>
        <taxon>Gammaproteobacteria</taxon>
        <taxon>Vibrionales</taxon>
        <taxon>Vibrionaceae</taxon>
        <taxon>Enterovibrio</taxon>
    </lineage>
</organism>
<dbReference type="EMBL" id="CP020660">
    <property type="protein sequence ID" value="ATF09924.1"/>
    <property type="molecule type" value="Genomic_DNA"/>
</dbReference>
<evidence type="ECO:0000313" key="3">
    <source>
        <dbReference type="Proteomes" id="UP000218160"/>
    </source>
</evidence>
<gene>
    <name evidence="2" type="ORF">BTN50_1448</name>
</gene>
<evidence type="ECO:0000313" key="2">
    <source>
        <dbReference type="EMBL" id="ATF09924.1"/>
    </source>
</evidence>
<dbReference type="AlphaFoldDB" id="A0A291BAB7"/>
<feature type="domain" description="Transposase DDE" evidence="1">
    <location>
        <begin position="2"/>
        <end position="51"/>
    </location>
</feature>
<dbReference type="KEGG" id="elux:BTN50_1448"/>
<name>A0A291BAB7_9GAMM</name>
<proteinExistence type="predicted"/>
<sequence length="52" mass="5715">MSNSAITTGLMVKCIFSIPSRGLQGLINFIFKLAQLLLSCPHYSCISKRAKI</sequence>
<protein>
    <submittedName>
        <fullName evidence="2">Mobile element protein</fullName>
    </submittedName>
</protein>
<dbReference type="Pfam" id="PF13737">
    <property type="entry name" value="DDE_Tnp_1_5"/>
    <property type="match status" value="1"/>
</dbReference>
<reference evidence="3" key="1">
    <citation type="submission" date="2017-04" db="EMBL/GenBank/DDBJ databases">
        <title>Genome evolution of the luminous symbionts of deep sea anglerfish.</title>
        <authorList>
            <person name="Hendry T.A."/>
        </authorList>
    </citation>
    <scope>NUCLEOTIDE SEQUENCE [LARGE SCALE GENOMIC DNA]</scope>
</reference>
<dbReference type="Proteomes" id="UP000218160">
    <property type="component" value="Chromosome 1"/>
</dbReference>
<evidence type="ECO:0000259" key="1">
    <source>
        <dbReference type="Pfam" id="PF13737"/>
    </source>
</evidence>
<accession>A0A291BAB7</accession>
<dbReference type="InterPro" id="IPR025668">
    <property type="entry name" value="Tnp_DDE_dom"/>
</dbReference>
<keyword evidence="3" id="KW-1185">Reference proteome</keyword>